<keyword evidence="3" id="KW-1185">Reference proteome</keyword>
<feature type="compositionally biased region" description="Low complexity" evidence="1">
    <location>
        <begin position="21"/>
        <end position="33"/>
    </location>
</feature>
<protein>
    <submittedName>
        <fullName evidence="2">Uncharacterized protein</fullName>
    </submittedName>
</protein>
<organism evidence="2 3">
    <name type="scientific">Geomonas silvestris</name>
    <dbReference type="NCBI Taxonomy" id="2740184"/>
    <lineage>
        <taxon>Bacteria</taxon>
        <taxon>Pseudomonadati</taxon>
        <taxon>Thermodesulfobacteriota</taxon>
        <taxon>Desulfuromonadia</taxon>
        <taxon>Geobacterales</taxon>
        <taxon>Geobacteraceae</taxon>
        <taxon>Geomonas</taxon>
    </lineage>
</organism>
<name>A0A6V8MCT7_9BACT</name>
<accession>A0A6V8MCT7</accession>
<sequence length="95" mass="10447">MYWAVSGWIQAHAEDMPPSPVSSTTVGPPAPAARRCMPAPSTWNSCPGAGNRRRSSVEAMAWYRLPTPKRQGRAALISLDFWSTPGEKRGSAQYW</sequence>
<dbReference type="AlphaFoldDB" id="A0A6V8MCT7"/>
<evidence type="ECO:0000256" key="1">
    <source>
        <dbReference type="SAM" id="MobiDB-lite"/>
    </source>
</evidence>
<dbReference type="EMBL" id="BLXX01000001">
    <property type="protein sequence ID" value="GFO57714.1"/>
    <property type="molecule type" value="Genomic_DNA"/>
</dbReference>
<proteinExistence type="predicted"/>
<evidence type="ECO:0000313" key="2">
    <source>
        <dbReference type="EMBL" id="GFO57714.1"/>
    </source>
</evidence>
<comment type="caution">
    <text evidence="2">The sequence shown here is derived from an EMBL/GenBank/DDBJ whole genome shotgun (WGS) entry which is preliminary data.</text>
</comment>
<feature type="region of interest" description="Disordered" evidence="1">
    <location>
        <begin position="14"/>
        <end position="33"/>
    </location>
</feature>
<dbReference type="Proteomes" id="UP000556026">
    <property type="component" value="Unassembled WGS sequence"/>
</dbReference>
<evidence type="ECO:0000313" key="3">
    <source>
        <dbReference type="Proteomes" id="UP000556026"/>
    </source>
</evidence>
<reference evidence="3" key="1">
    <citation type="submission" date="2020-06" db="EMBL/GenBank/DDBJ databases">
        <title>Draft genomic sequence of Geomonas sp. Red330.</title>
        <authorList>
            <person name="Itoh H."/>
            <person name="Zhenxing X."/>
            <person name="Ushijima N."/>
            <person name="Masuda Y."/>
            <person name="Shiratori Y."/>
            <person name="Senoo K."/>
        </authorList>
    </citation>
    <scope>NUCLEOTIDE SEQUENCE [LARGE SCALE GENOMIC DNA]</scope>
    <source>
        <strain evidence="3">Red330</strain>
    </source>
</reference>
<gene>
    <name evidence="2" type="ORF">GMST_00390</name>
</gene>